<dbReference type="GO" id="GO:0016740">
    <property type="term" value="F:transferase activity"/>
    <property type="evidence" value="ECO:0007669"/>
    <property type="project" value="UniProtKB-KW"/>
</dbReference>
<dbReference type="eggNOG" id="COG2876">
    <property type="taxonomic scope" value="Bacteria"/>
</dbReference>
<evidence type="ECO:0000313" key="3">
    <source>
        <dbReference type="EMBL" id="BAE81520.1"/>
    </source>
</evidence>
<dbReference type="EMBL" id="AP006861">
    <property type="protein sequence ID" value="BAE81520.1"/>
    <property type="molecule type" value="Genomic_DNA"/>
</dbReference>
<dbReference type="Gene3D" id="3.20.20.70">
    <property type="entry name" value="Aldolase class I"/>
    <property type="match status" value="1"/>
</dbReference>
<evidence type="ECO:0000313" key="4">
    <source>
        <dbReference type="Proteomes" id="UP000001260"/>
    </source>
</evidence>
<dbReference type="InterPro" id="IPR052899">
    <property type="entry name" value="Class-I_DAHP_synthase"/>
</dbReference>
<keyword evidence="4" id="KW-1185">Reference proteome</keyword>
<dbReference type="PANTHER" id="PTHR43018:SF1">
    <property type="entry name" value="PROTEIN AROA(G)"/>
    <property type="match status" value="1"/>
</dbReference>
<dbReference type="SUPFAM" id="SSF51569">
    <property type="entry name" value="Aldolase"/>
    <property type="match status" value="1"/>
</dbReference>
<proteinExistence type="predicted"/>
<dbReference type="RefSeq" id="WP_011458298.1">
    <property type="nucleotide sequence ID" value="NC_007899.1"/>
</dbReference>
<reference evidence="3 4" key="1">
    <citation type="journal article" date="2006" name="DNA Res.">
        <title>Genome sequence of the cat pathogen, Chlamydophila felis.</title>
        <authorList>
            <person name="Azuma Y."/>
            <person name="Hirakawa H."/>
            <person name="Yamashita A."/>
            <person name="Cai Y."/>
            <person name="Rahman M.A."/>
            <person name="Suzuki H."/>
            <person name="Mitaku S."/>
            <person name="Toh H."/>
            <person name="Goto S."/>
            <person name="Murakami T."/>
            <person name="Sugi K."/>
            <person name="Hayashi H."/>
            <person name="Fukushi H."/>
            <person name="Hattori M."/>
            <person name="Kuhara S."/>
            <person name="Shirai M."/>
        </authorList>
    </citation>
    <scope>NUCLEOTIDE SEQUENCE [LARGE SCALE GENOMIC DNA]</scope>
    <source>
        <strain evidence="3 4">Fe/C-56</strain>
    </source>
</reference>
<dbReference type="HOGENOM" id="CLU_062599_1_1_0"/>
<keyword evidence="1" id="KW-0808">Transferase</keyword>
<gene>
    <name evidence="3" type="primary">aroG1</name>
    <name evidence="3" type="ordered locus">CF0748</name>
</gene>
<dbReference type="NCBIfam" id="NF006421">
    <property type="entry name" value="PRK08673.1"/>
    <property type="match status" value="1"/>
</dbReference>
<dbReference type="InterPro" id="IPR006218">
    <property type="entry name" value="DAHP1/KDSA"/>
</dbReference>
<dbReference type="AlphaFoldDB" id="Q253L8"/>
<dbReference type="InterPro" id="IPR013785">
    <property type="entry name" value="Aldolase_TIM"/>
</dbReference>
<feature type="domain" description="DAHP synthetase I/KDSA" evidence="2">
    <location>
        <begin position="26"/>
        <end position="264"/>
    </location>
</feature>
<organism evidence="3 4">
    <name type="scientific">Chlamydia felis (strain Fe/C-56)</name>
    <name type="common">Chlamydophila felis</name>
    <dbReference type="NCBI Taxonomy" id="264202"/>
    <lineage>
        <taxon>Bacteria</taxon>
        <taxon>Pseudomonadati</taxon>
        <taxon>Chlamydiota</taxon>
        <taxon>Chlamydiia</taxon>
        <taxon>Chlamydiales</taxon>
        <taxon>Chlamydiaceae</taxon>
        <taxon>Chlamydia/Chlamydophila group</taxon>
        <taxon>Chlamydia</taxon>
    </lineage>
</organism>
<dbReference type="KEGG" id="cfe:CF0748"/>
<evidence type="ECO:0000256" key="1">
    <source>
        <dbReference type="ARBA" id="ARBA00022679"/>
    </source>
</evidence>
<dbReference type="Proteomes" id="UP000001260">
    <property type="component" value="Chromosome"/>
</dbReference>
<dbReference type="GO" id="GO:0016832">
    <property type="term" value="F:aldehyde-lyase activity"/>
    <property type="evidence" value="ECO:0007669"/>
    <property type="project" value="InterPro"/>
</dbReference>
<dbReference type="OrthoDB" id="9780456at2"/>
<dbReference type="InterPro" id="IPR006268">
    <property type="entry name" value="DAHP_syn_2"/>
</dbReference>
<dbReference type="GO" id="GO:0009073">
    <property type="term" value="P:aromatic amino acid family biosynthetic process"/>
    <property type="evidence" value="ECO:0007669"/>
    <property type="project" value="InterPro"/>
</dbReference>
<dbReference type="PANTHER" id="PTHR43018">
    <property type="entry name" value="PHOSPHO-2-DEHYDRO-3-DEOXYHEPTONATE ALDOLASE"/>
    <property type="match status" value="1"/>
</dbReference>
<sequence length="286" mass="31313">MLTTTHPLPYSIKRSLEDPSTILPLSSEVSVGGGSPLLIAGPCTLESYEHTVAIGLAAKAAGATVLRGSIRKPRTSPYSFQGWEKECVIWHKEAQRIHGLLTETEVLDVRDVEITAENVDILRIGARNMQNFVLLQEASQSHRPIILKRHPSATIEEWLSSAEYLLNSPSCPGVILCERGIRTFEMSTRYTLDLNTVALLKEISPLPVIVDPSHAAGKRSLVAPLAKAAMAVGADGLIIEMHECPEKALCDGKQHITPEELSEVFSSIINHSRSKKGEQHADLIYQ</sequence>
<name>Q253L8_CHLFF</name>
<accession>Q253L8</accession>
<evidence type="ECO:0000259" key="2">
    <source>
        <dbReference type="Pfam" id="PF00793"/>
    </source>
</evidence>
<protein>
    <submittedName>
        <fullName evidence="3">2-dehydro-3-deoxyphosphooctonate aldolase</fullName>
    </submittedName>
</protein>
<dbReference type="STRING" id="264202.CF0748"/>
<dbReference type="NCBIfam" id="TIGR01361">
    <property type="entry name" value="DAHP_synth_Bsub"/>
    <property type="match status" value="1"/>
</dbReference>
<dbReference type="Pfam" id="PF00793">
    <property type="entry name" value="DAHP_synth_1"/>
    <property type="match status" value="1"/>
</dbReference>